<evidence type="ECO:0000256" key="6">
    <source>
        <dbReference type="SAM" id="MobiDB-lite"/>
    </source>
</evidence>
<evidence type="ECO:0000313" key="8">
    <source>
        <dbReference type="EMBL" id="GAA4831329.1"/>
    </source>
</evidence>
<dbReference type="Pfam" id="PF03631">
    <property type="entry name" value="Virul_fac_BrkB"/>
    <property type="match status" value="1"/>
</dbReference>
<evidence type="ECO:0000256" key="2">
    <source>
        <dbReference type="ARBA" id="ARBA00022475"/>
    </source>
</evidence>
<dbReference type="NCBIfam" id="TIGR00765">
    <property type="entry name" value="yihY_not_rbn"/>
    <property type="match status" value="1"/>
</dbReference>
<feature type="transmembrane region" description="Helical" evidence="7">
    <location>
        <begin position="300"/>
        <end position="321"/>
    </location>
</feature>
<evidence type="ECO:0000256" key="4">
    <source>
        <dbReference type="ARBA" id="ARBA00022989"/>
    </source>
</evidence>
<feature type="transmembrane region" description="Helical" evidence="7">
    <location>
        <begin position="229"/>
        <end position="252"/>
    </location>
</feature>
<name>A0ABP9D5Z1_9ACTN</name>
<dbReference type="Proteomes" id="UP001501752">
    <property type="component" value="Unassembled WGS sequence"/>
</dbReference>
<evidence type="ECO:0000256" key="1">
    <source>
        <dbReference type="ARBA" id="ARBA00004651"/>
    </source>
</evidence>
<comment type="subcellular location">
    <subcellularLocation>
        <location evidence="1">Cell membrane</location>
        <topology evidence="1">Multi-pass membrane protein</topology>
    </subcellularLocation>
</comment>
<keyword evidence="3 7" id="KW-0812">Transmembrane</keyword>
<feature type="transmembrane region" description="Helical" evidence="7">
    <location>
        <begin position="264"/>
        <end position="288"/>
    </location>
</feature>
<evidence type="ECO:0000313" key="9">
    <source>
        <dbReference type="Proteomes" id="UP001501752"/>
    </source>
</evidence>
<evidence type="ECO:0000256" key="7">
    <source>
        <dbReference type="SAM" id="Phobius"/>
    </source>
</evidence>
<keyword evidence="4 7" id="KW-1133">Transmembrane helix</keyword>
<feature type="region of interest" description="Disordered" evidence="6">
    <location>
        <begin position="1"/>
        <end position="60"/>
    </location>
</feature>
<dbReference type="PANTHER" id="PTHR30213">
    <property type="entry name" value="INNER MEMBRANE PROTEIN YHJD"/>
    <property type="match status" value="1"/>
</dbReference>
<dbReference type="PANTHER" id="PTHR30213:SF0">
    <property type="entry name" value="UPF0761 MEMBRANE PROTEIN YIHY"/>
    <property type="match status" value="1"/>
</dbReference>
<feature type="region of interest" description="Disordered" evidence="6">
    <location>
        <begin position="338"/>
        <end position="371"/>
    </location>
</feature>
<feature type="transmembrane region" description="Helical" evidence="7">
    <location>
        <begin position="84"/>
        <end position="106"/>
    </location>
</feature>
<accession>A0ABP9D5Z1</accession>
<gene>
    <name evidence="8" type="ORF">GCM10023235_01900</name>
</gene>
<protein>
    <submittedName>
        <fullName evidence="8">YihY/virulence factor BrkB family protein</fullName>
    </submittedName>
</protein>
<keyword evidence="2" id="KW-1003">Cell membrane</keyword>
<evidence type="ECO:0000256" key="5">
    <source>
        <dbReference type="ARBA" id="ARBA00023136"/>
    </source>
</evidence>
<reference evidence="9" key="1">
    <citation type="journal article" date="2019" name="Int. J. Syst. Evol. Microbiol.">
        <title>The Global Catalogue of Microorganisms (GCM) 10K type strain sequencing project: providing services to taxonomists for standard genome sequencing and annotation.</title>
        <authorList>
            <consortium name="The Broad Institute Genomics Platform"/>
            <consortium name="The Broad Institute Genome Sequencing Center for Infectious Disease"/>
            <person name="Wu L."/>
            <person name="Ma J."/>
        </authorList>
    </citation>
    <scope>NUCLEOTIDE SEQUENCE [LARGE SCALE GENOMIC DNA]</scope>
    <source>
        <strain evidence="9">JCM 13006</strain>
    </source>
</reference>
<feature type="compositionally biased region" description="Basic and acidic residues" evidence="6">
    <location>
        <begin position="361"/>
        <end position="371"/>
    </location>
</feature>
<keyword evidence="9" id="KW-1185">Reference proteome</keyword>
<feature type="transmembrane region" description="Helical" evidence="7">
    <location>
        <begin position="188"/>
        <end position="209"/>
    </location>
</feature>
<dbReference type="EMBL" id="BAABIS010000001">
    <property type="protein sequence ID" value="GAA4831329.1"/>
    <property type="molecule type" value="Genomic_DNA"/>
</dbReference>
<feature type="transmembrane region" description="Helical" evidence="7">
    <location>
        <begin position="146"/>
        <end position="167"/>
    </location>
</feature>
<comment type="caution">
    <text evidence="8">The sequence shown here is derived from an EMBL/GenBank/DDBJ whole genome shotgun (WGS) entry which is preliminary data.</text>
</comment>
<keyword evidence="5 7" id="KW-0472">Membrane</keyword>
<organism evidence="8 9">
    <name type="scientific">Kitasatospora terrestris</name>
    <dbReference type="NCBI Taxonomy" id="258051"/>
    <lineage>
        <taxon>Bacteria</taxon>
        <taxon>Bacillati</taxon>
        <taxon>Actinomycetota</taxon>
        <taxon>Actinomycetes</taxon>
        <taxon>Kitasatosporales</taxon>
        <taxon>Streptomycetaceae</taxon>
        <taxon>Kitasatospora</taxon>
    </lineage>
</organism>
<dbReference type="InterPro" id="IPR017039">
    <property type="entry name" value="Virul_fac_BrkB"/>
</dbReference>
<proteinExistence type="predicted"/>
<evidence type="ECO:0000256" key="3">
    <source>
        <dbReference type="ARBA" id="ARBA00022692"/>
    </source>
</evidence>
<sequence length="371" mass="39116">MRLMEVGTRPGMPLHRRPRQGHEPTAPGPGSDGGPARPTKIPGPGGDGGPTGPTDIPGRGWVAVLGRTGREFLDDELPDRAAALTYYGVLAIFPALLVLVSLLGLIGAGTTETLLDNVQALAPGAVRDVLHDAITQLRSSPGTGGVVAVVGLAGALWSASGYIGAFMRAGNAVYDIREGRPVWKTTPLRIGLTLLTMLLLVVCAGIVVLTGQVARWAGDLLGIGRTALAVWGVVKWPVLVVLVTFLIALLYWAAPNVRGRSLRWITPGSTLAVLLWLALSGGFAAYVANFASYNRTYGTVAAVIVFLVWLWLTNLAVLLGLELDAELAREQAVLSGMPPGEEPYVEPRSTRTWPDDADGSDGPHRLHGSDV</sequence>